<dbReference type="EMBL" id="CP017904">
    <property type="protein sequence ID" value="ARP21853.1"/>
    <property type="molecule type" value="Genomic_DNA"/>
</dbReference>
<dbReference type="RefSeq" id="WP_148299847.1">
    <property type="nucleotide sequence ID" value="NZ_CP017893.1"/>
</dbReference>
<name>A0A1W6VAQ9_VIBAL</name>
<keyword evidence="1" id="KW-0614">Plasmid</keyword>
<gene>
    <name evidence="1" type="ORF">K05K4_51510</name>
</gene>
<reference evidence="1" key="1">
    <citation type="submission" date="2016-10" db="EMBL/GenBank/DDBJ databases">
        <title>The High Quality Genome of Vibrio alginolyticus K01M1.</title>
        <authorList>
            <person name="Wendling C."/>
            <person name="Chibani C.M."/>
            <person name="Hertel R."/>
            <person name="Sproer C."/>
            <person name="Bunk B."/>
            <person name="Overmann J."/>
            <person name="Roth O."/>
            <person name="Liesegang H."/>
        </authorList>
    </citation>
    <scope>NUCLEOTIDE SEQUENCE</scope>
    <source>
        <strain evidence="1">K05K4</strain>
        <plasmid evidence="1">pL289</plasmid>
    </source>
</reference>
<dbReference type="AlphaFoldDB" id="A0A1W6VAQ9"/>
<geneLocation type="plasmid" evidence="1">
    <name>pL289</name>
</geneLocation>
<accession>A0A1W6VAQ9</accession>
<organism evidence="1">
    <name type="scientific">Vibrio alginolyticus</name>
    <dbReference type="NCBI Taxonomy" id="663"/>
    <lineage>
        <taxon>Bacteria</taxon>
        <taxon>Pseudomonadati</taxon>
        <taxon>Pseudomonadota</taxon>
        <taxon>Gammaproteobacteria</taxon>
        <taxon>Vibrionales</taxon>
        <taxon>Vibrionaceae</taxon>
        <taxon>Vibrio</taxon>
    </lineage>
</organism>
<proteinExistence type="predicted"/>
<evidence type="ECO:0000313" key="1">
    <source>
        <dbReference type="EMBL" id="ARP21853.1"/>
    </source>
</evidence>
<protein>
    <submittedName>
        <fullName evidence="1">Uncharacterized protein</fullName>
    </submittedName>
</protein>
<sequence length="129" mass="14818">MLITSANETIVHVIISKDTLIFLGVNDIHNIAVCNAHKSNVEYVSYFDFVNNFFSIELGGLKNLISWEPMKRPDFPEKAMLVVYDNFIAIRRDNDEIHLPFIMSHYGALTSLSNVLARMRYLNTPKRAK</sequence>